<organism evidence="1 2">
    <name type="scientific">Vibrio cholerae</name>
    <dbReference type="NCBI Taxonomy" id="666"/>
    <lineage>
        <taxon>Bacteria</taxon>
        <taxon>Pseudomonadati</taxon>
        <taxon>Pseudomonadota</taxon>
        <taxon>Gammaproteobacteria</taxon>
        <taxon>Vibrionales</taxon>
        <taxon>Vibrionaceae</taxon>
        <taxon>Vibrio</taxon>
    </lineage>
</organism>
<sequence>MLTDTTNSYINSTIVWFEFTACHLFQEIGTSLNFARIFTEVQQSTELRTWQLVAITIRAHQ</sequence>
<dbReference type="EMBL" id="CWOW01000002">
    <property type="protein sequence ID" value="CRZ97580.1"/>
    <property type="molecule type" value="Genomic_DNA"/>
</dbReference>
<dbReference type="AlphaFoldDB" id="A0A655P8E2"/>
<reference evidence="1 2" key="1">
    <citation type="submission" date="2015-07" db="EMBL/GenBank/DDBJ databases">
        <authorList>
            <consortium name="Pathogen Informatics"/>
        </authorList>
    </citation>
    <scope>NUCLEOTIDE SEQUENCE [LARGE SCALE GENOMIC DNA]</scope>
    <source>
        <strain evidence="1 2">A51</strain>
    </source>
</reference>
<accession>A0A655P8E2</accession>
<protein>
    <submittedName>
        <fullName evidence="1">Uncharacterized protein</fullName>
    </submittedName>
</protein>
<name>A0A655P8E2_VIBCL</name>
<evidence type="ECO:0000313" key="1">
    <source>
        <dbReference type="EMBL" id="CRZ97580.1"/>
    </source>
</evidence>
<proteinExistence type="predicted"/>
<gene>
    <name evidence="1" type="ORF">ERS013165_00694</name>
</gene>
<evidence type="ECO:0000313" key="2">
    <source>
        <dbReference type="Proteomes" id="UP000044806"/>
    </source>
</evidence>
<dbReference type="Proteomes" id="UP000044806">
    <property type="component" value="Unassembled WGS sequence"/>
</dbReference>